<dbReference type="SUPFAM" id="SSF54416">
    <property type="entry name" value="Amine oxidase N-terminal region"/>
    <property type="match status" value="1"/>
</dbReference>
<accession>A0A835RZJ0</accession>
<dbReference type="GO" id="GO:0005507">
    <property type="term" value="F:copper ion binding"/>
    <property type="evidence" value="ECO:0007669"/>
    <property type="project" value="InterPro"/>
</dbReference>
<dbReference type="Gene3D" id="3.10.450.40">
    <property type="match status" value="1"/>
</dbReference>
<organism evidence="3 4">
    <name type="scientific">Vanilla planifolia</name>
    <name type="common">Vanilla</name>
    <dbReference type="NCBI Taxonomy" id="51239"/>
    <lineage>
        <taxon>Eukaryota</taxon>
        <taxon>Viridiplantae</taxon>
        <taxon>Streptophyta</taxon>
        <taxon>Embryophyta</taxon>
        <taxon>Tracheophyta</taxon>
        <taxon>Spermatophyta</taxon>
        <taxon>Magnoliopsida</taxon>
        <taxon>Liliopsida</taxon>
        <taxon>Asparagales</taxon>
        <taxon>Orchidaceae</taxon>
        <taxon>Vanilloideae</taxon>
        <taxon>Vanilleae</taxon>
        <taxon>Vanilla</taxon>
    </lineage>
</organism>
<evidence type="ECO:0000313" key="4">
    <source>
        <dbReference type="Proteomes" id="UP000636800"/>
    </source>
</evidence>
<feature type="compositionally biased region" description="Basic and acidic residues" evidence="1">
    <location>
        <begin position="146"/>
        <end position="159"/>
    </location>
</feature>
<evidence type="ECO:0000259" key="2">
    <source>
        <dbReference type="Pfam" id="PF02728"/>
    </source>
</evidence>
<comment type="caution">
    <text evidence="3">The sequence shown here is derived from an EMBL/GenBank/DDBJ whole genome shotgun (WGS) entry which is preliminary data.</text>
</comment>
<protein>
    <recommendedName>
        <fullName evidence="2">Copper amine oxidase N3-terminal domain-containing protein</fullName>
    </recommendedName>
</protein>
<dbReference type="Pfam" id="PF02728">
    <property type="entry name" value="Cu_amine_oxidN3"/>
    <property type="match status" value="1"/>
</dbReference>
<dbReference type="GO" id="GO:0048038">
    <property type="term" value="F:quinone binding"/>
    <property type="evidence" value="ECO:0007669"/>
    <property type="project" value="InterPro"/>
</dbReference>
<dbReference type="InterPro" id="IPR015802">
    <property type="entry name" value="Cu_amine_oxidase_N3"/>
</dbReference>
<feature type="region of interest" description="Disordered" evidence="1">
    <location>
        <begin position="120"/>
        <end position="159"/>
    </location>
</feature>
<keyword evidence="4" id="KW-1185">Reference proteome</keyword>
<sequence>MVTCMPPMYHPILSTLSPSARSPPFTPSQPPTLLLPSPTSPPSIPFPYSNHRKSAPDPHPSSAFHSPGWFGPAEENRQLAKVQCYAIGPNFYMRPLEGLTALVDVDTARGVWNRDVEQDNVPPVPVGREPTTATARGGQPHGCRLRGLEEGRDSRWRGT</sequence>
<proteinExistence type="predicted"/>
<dbReference type="Proteomes" id="UP000636800">
    <property type="component" value="Chromosome 1"/>
</dbReference>
<reference evidence="3 4" key="1">
    <citation type="journal article" date="2020" name="Nat. Food">
        <title>A phased Vanilla planifolia genome enables genetic improvement of flavour and production.</title>
        <authorList>
            <person name="Hasing T."/>
            <person name="Tang H."/>
            <person name="Brym M."/>
            <person name="Khazi F."/>
            <person name="Huang T."/>
            <person name="Chambers A.H."/>
        </authorList>
    </citation>
    <scope>NUCLEOTIDE SEQUENCE [LARGE SCALE GENOMIC DNA]</scope>
    <source>
        <tissue evidence="3">Leaf</tissue>
    </source>
</reference>
<dbReference type="InterPro" id="IPR016182">
    <property type="entry name" value="Cu_amine_oxidase_N-reg"/>
</dbReference>
<dbReference type="AlphaFoldDB" id="A0A835RZJ0"/>
<dbReference type="GO" id="GO:0009308">
    <property type="term" value="P:amine metabolic process"/>
    <property type="evidence" value="ECO:0007669"/>
    <property type="project" value="InterPro"/>
</dbReference>
<dbReference type="EMBL" id="JADCNL010000001">
    <property type="protein sequence ID" value="KAG0497401.1"/>
    <property type="molecule type" value="Genomic_DNA"/>
</dbReference>
<evidence type="ECO:0000256" key="1">
    <source>
        <dbReference type="SAM" id="MobiDB-lite"/>
    </source>
</evidence>
<gene>
    <name evidence="3" type="ORF">HPP92_002092</name>
</gene>
<feature type="domain" description="Copper amine oxidase N3-terminal" evidence="2">
    <location>
        <begin position="66"/>
        <end position="108"/>
    </location>
</feature>
<feature type="region of interest" description="Disordered" evidence="1">
    <location>
        <begin position="16"/>
        <end position="72"/>
    </location>
</feature>
<dbReference type="OrthoDB" id="5823761at2759"/>
<name>A0A835RZJ0_VANPL</name>
<dbReference type="GO" id="GO:0008131">
    <property type="term" value="F:primary methylamine oxidase activity"/>
    <property type="evidence" value="ECO:0007669"/>
    <property type="project" value="InterPro"/>
</dbReference>
<evidence type="ECO:0000313" key="3">
    <source>
        <dbReference type="EMBL" id="KAG0497401.1"/>
    </source>
</evidence>